<dbReference type="Proteomes" id="UP000054567">
    <property type="component" value="Unassembled WGS sequence"/>
</dbReference>
<reference evidence="2" key="3">
    <citation type="journal article" date="2010" name="Genome Res.">
        <title>Population genomic sequencing of Coccidioides fungi reveals recent hybridization and transposon control.</title>
        <authorList>
            <person name="Neafsey D.E."/>
            <person name="Barker B.M."/>
            <person name="Sharpton T.J."/>
            <person name="Stajich J.E."/>
            <person name="Park D.J."/>
            <person name="Whiston E."/>
            <person name="Hung C.-Y."/>
            <person name="McMahan C."/>
            <person name="White J."/>
            <person name="Sykes S."/>
            <person name="Heiman D."/>
            <person name="Young S."/>
            <person name="Zeng Q."/>
            <person name="Abouelleil A."/>
            <person name="Aftuck L."/>
            <person name="Bessette D."/>
            <person name="Brown A."/>
            <person name="FitzGerald M."/>
            <person name="Lui A."/>
            <person name="Macdonald J.P."/>
            <person name="Priest M."/>
            <person name="Orbach M.J."/>
            <person name="Galgiani J.N."/>
            <person name="Kirkland T.N."/>
            <person name="Cole G.T."/>
            <person name="Birren B.W."/>
            <person name="Henn M.R."/>
            <person name="Taylor J.W."/>
            <person name="Rounsley S.D."/>
        </authorList>
    </citation>
    <scope>NUCLEOTIDE SEQUENCE [LARGE SCALE GENOMIC DNA]</scope>
    <source>
        <strain evidence="2">RMSCC 3488</strain>
    </source>
</reference>
<name>A0A0J6F4I8_COCPO</name>
<accession>A0A0J6F4I8</accession>
<organism evidence="1 2">
    <name type="scientific">Coccidioides posadasii RMSCC 3488</name>
    <dbReference type="NCBI Taxonomy" id="454284"/>
    <lineage>
        <taxon>Eukaryota</taxon>
        <taxon>Fungi</taxon>
        <taxon>Dikarya</taxon>
        <taxon>Ascomycota</taxon>
        <taxon>Pezizomycotina</taxon>
        <taxon>Eurotiomycetes</taxon>
        <taxon>Eurotiomycetidae</taxon>
        <taxon>Onygenales</taxon>
        <taxon>Onygenaceae</taxon>
        <taxon>Coccidioides</taxon>
    </lineage>
</organism>
<reference evidence="1 2" key="1">
    <citation type="submission" date="2007-06" db="EMBL/GenBank/DDBJ databases">
        <title>The Genome Sequence of Coccidioides posadasii RMSCC_3488.</title>
        <authorList>
            <consortium name="Coccidioides Genome Resources Consortium"/>
            <consortium name="The Broad Institute Genome Sequencing Platform"/>
            <person name="Henn M.R."/>
            <person name="Sykes S."/>
            <person name="Young S."/>
            <person name="Jaffe D."/>
            <person name="Berlin A."/>
            <person name="Alvarez P."/>
            <person name="Butler J."/>
            <person name="Gnerre S."/>
            <person name="Grabherr M."/>
            <person name="Mauceli E."/>
            <person name="Brockman W."/>
            <person name="Kodira C."/>
            <person name="Alvarado L."/>
            <person name="Zeng Q."/>
            <person name="Crawford M."/>
            <person name="Antoine C."/>
            <person name="Devon K."/>
            <person name="Galgiani J."/>
            <person name="Orsborn K."/>
            <person name="Lewis M.L."/>
            <person name="Nusbaum C."/>
            <person name="Galagan J."/>
            <person name="Birren B."/>
        </authorList>
    </citation>
    <scope>NUCLEOTIDE SEQUENCE [LARGE SCALE GENOMIC DNA]</scope>
    <source>
        <strain evidence="1 2">RMSCC 3488</strain>
    </source>
</reference>
<dbReference type="AlphaFoldDB" id="A0A0J6F4I8"/>
<proteinExistence type="predicted"/>
<protein>
    <submittedName>
        <fullName evidence="1">Uncharacterized protein</fullName>
    </submittedName>
</protein>
<evidence type="ECO:0000313" key="2">
    <source>
        <dbReference type="Proteomes" id="UP000054567"/>
    </source>
</evidence>
<dbReference type="VEuPathDB" id="FungiDB:CPAG_04164"/>
<gene>
    <name evidence="1" type="ORF">CPAG_04164</name>
</gene>
<sequence length="237" mass="26121">MSEQLVGCRLCLDWSGLSAAGEGPWNSYMSKRPLLAVKKGLVLPSAYFANPTQAGGHVGGPSASSFPRIQEEDRPLLMFIQLCKQAALARLGFDSDVQVHEADEFRMGLCFKSHSRARRLFHLSIVLAIVLEFGFPLSSSQSDTRSTQKSRNSRCYIIQQAAASRKWFLLLPSAEDTEALSTWVDGKADTIRDAPKACAAGYTIPVVPHEIEREYALVDNQRAKGPRLDAWDHNGLA</sequence>
<dbReference type="EMBL" id="DS268110">
    <property type="protein sequence ID" value="KMM67831.1"/>
    <property type="molecule type" value="Genomic_DNA"/>
</dbReference>
<reference evidence="2" key="2">
    <citation type="journal article" date="2009" name="Genome Res.">
        <title>Comparative genomic analyses of the human fungal pathogens Coccidioides and their relatives.</title>
        <authorList>
            <person name="Sharpton T.J."/>
            <person name="Stajich J.E."/>
            <person name="Rounsley S.D."/>
            <person name="Gardner M.J."/>
            <person name="Wortman J.R."/>
            <person name="Jordar V.S."/>
            <person name="Maiti R."/>
            <person name="Kodira C.D."/>
            <person name="Neafsey D.E."/>
            <person name="Zeng Q."/>
            <person name="Hung C.-Y."/>
            <person name="McMahan C."/>
            <person name="Muszewska A."/>
            <person name="Grynberg M."/>
            <person name="Mandel M.A."/>
            <person name="Kellner E.M."/>
            <person name="Barker B.M."/>
            <person name="Galgiani J.N."/>
            <person name="Orbach M.J."/>
            <person name="Kirkland T.N."/>
            <person name="Cole G.T."/>
            <person name="Henn M.R."/>
            <person name="Birren B.W."/>
            <person name="Taylor J.W."/>
        </authorList>
    </citation>
    <scope>NUCLEOTIDE SEQUENCE [LARGE SCALE GENOMIC DNA]</scope>
    <source>
        <strain evidence="2">RMSCC 3488</strain>
    </source>
</reference>
<evidence type="ECO:0000313" key="1">
    <source>
        <dbReference type="EMBL" id="KMM67831.1"/>
    </source>
</evidence>